<evidence type="ECO:0000313" key="2">
    <source>
        <dbReference type="Proteomes" id="UP000053097"/>
    </source>
</evidence>
<sequence length="261" mass="29684">MILITIRPEIVPASLVACIEKRSYEHQNYHAYEYDAIRIKYFTERRAPASYLSLRIVEVRRHGDYCMGDLLTQIGLGGFLHLAQHHSGDLLGCKDLHSLISLDLDVRLVVLLNNGEREEFDIVLHGGVHPFAADQSFRVEHGVLRIRRELVLSGIANQPLAVSGKRHVGRRDSVTLIVGYDLHTAILVNADTERQNTKRRDNLFVHKDCESNSVSENVDHRDNAYSPGVCCTQINSYHRTNVLLFLILLRNRGGCKQPHYQ</sequence>
<gene>
    <name evidence="1" type="ORF">X777_06221</name>
</gene>
<evidence type="ECO:0000313" key="1">
    <source>
        <dbReference type="EMBL" id="EZA53143.1"/>
    </source>
</evidence>
<proteinExistence type="predicted"/>
<dbReference type="InterPro" id="IPR019651">
    <property type="entry name" value="Glutamate_DH_NAD-spec"/>
</dbReference>
<organism evidence="1 2">
    <name type="scientific">Ooceraea biroi</name>
    <name type="common">Clonal raider ant</name>
    <name type="synonym">Cerapachys biroi</name>
    <dbReference type="NCBI Taxonomy" id="2015173"/>
    <lineage>
        <taxon>Eukaryota</taxon>
        <taxon>Metazoa</taxon>
        <taxon>Ecdysozoa</taxon>
        <taxon>Arthropoda</taxon>
        <taxon>Hexapoda</taxon>
        <taxon>Insecta</taxon>
        <taxon>Pterygota</taxon>
        <taxon>Neoptera</taxon>
        <taxon>Endopterygota</taxon>
        <taxon>Hymenoptera</taxon>
        <taxon>Apocrita</taxon>
        <taxon>Aculeata</taxon>
        <taxon>Formicoidea</taxon>
        <taxon>Formicidae</taxon>
        <taxon>Dorylinae</taxon>
        <taxon>Ooceraea</taxon>
    </lineage>
</organism>
<name>A0A026WB35_OOCBI</name>
<dbReference type="STRING" id="2015173.A0A026WB35"/>
<dbReference type="EMBL" id="KK107293">
    <property type="protein sequence ID" value="EZA53143.1"/>
    <property type="molecule type" value="Genomic_DNA"/>
</dbReference>
<dbReference type="Proteomes" id="UP000053097">
    <property type="component" value="Unassembled WGS sequence"/>
</dbReference>
<dbReference type="AlphaFoldDB" id="A0A026WB35"/>
<accession>A0A026WB35</accession>
<protein>
    <submittedName>
        <fullName evidence="1">Uncharacterized protein</fullName>
    </submittedName>
</protein>
<keyword evidence="2" id="KW-1185">Reference proteome</keyword>
<reference evidence="1 2" key="1">
    <citation type="journal article" date="2014" name="Curr. Biol.">
        <title>The genome of the clonal raider ant Cerapachys biroi.</title>
        <authorList>
            <person name="Oxley P.R."/>
            <person name="Ji L."/>
            <person name="Fetter-Pruneda I."/>
            <person name="McKenzie S.K."/>
            <person name="Li C."/>
            <person name="Hu H."/>
            <person name="Zhang G."/>
            <person name="Kronauer D.J."/>
        </authorList>
    </citation>
    <scope>NUCLEOTIDE SEQUENCE [LARGE SCALE GENOMIC DNA]</scope>
</reference>
<dbReference type="Pfam" id="PF10712">
    <property type="entry name" value="NAD-GH"/>
    <property type="match status" value="1"/>
</dbReference>